<evidence type="ECO:0000313" key="1">
    <source>
        <dbReference type="EMBL" id="UOQ74816.1"/>
    </source>
</evidence>
<sequence>MDWDVLPEAGRNAAAWDSVRTLGYAYDRENPTVYVGVKLLQGGTASCYSINNNAGVGTPCAWPMDSAAPKSF</sequence>
<dbReference type="EMBL" id="CP095046">
    <property type="protein sequence ID" value="UOQ74816.1"/>
    <property type="molecule type" value="Genomic_DNA"/>
</dbReference>
<reference evidence="1" key="1">
    <citation type="submission" date="2022-04" db="EMBL/GenBank/DDBJ databases">
        <title>Hymenobacter sp. isolated from the air.</title>
        <authorList>
            <person name="Won M."/>
            <person name="Lee C.-M."/>
            <person name="Woen H.-Y."/>
            <person name="Kwon S.-W."/>
        </authorList>
    </citation>
    <scope>NUCLEOTIDE SEQUENCE</scope>
    <source>
        <strain evidence="1">5116S-3</strain>
    </source>
</reference>
<keyword evidence="2" id="KW-1185">Reference proteome</keyword>
<dbReference type="AlphaFoldDB" id="A0A8T9QB89"/>
<evidence type="ECO:0000313" key="2">
    <source>
        <dbReference type="Proteomes" id="UP000831796"/>
    </source>
</evidence>
<dbReference type="RefSeq" id="WP_244678152.1">
    <property type="nucleotide sequence ID" value="NZ_CP095046.1"/>
</dbReference>
<organism evidence="1 2">
    <name type="scientific">Hymenobacter cellulosilyticus</name>
    <dbReference type="NCBI Taxonomy" id="2932248"/>
    <lineage>
        <taxon>Bacteria</taxon>
        <taxon>Pseudomonadati</taxon>
        <taxon>Bacteroidota</taxon>
        <taxon>Cytophagia</taxon>
        <taxon>Cytophagales</taxon>
        <taxon>Hymenobacteraceae</taxon>
        <taxon>Hymenobacter</taxon>
    </lineage>
</organism>
<name>A0A8T9QB89_9BACT</name>
<proteinExistence type="predicted"/>
<accession>A0A8T9QB89</accession>
<dbReference type="KEGG" id="hcu:MUN79_13655"/>
<gene>
    <name evidence="1" type="ORF">MUN79_13655</name>
</gene>
<dbReference type="Proteomes" id="UP000831796">
    <property type="component" value="Chromosome"/>
</dbReference>
<protein>
    <submittedName>
        <fullName evidence="1">Uncharacterized protein</fullName>
    </submittedName>
</protein>